<dbReference type="SUPFAM" id="SSF52540">
    <property type="entry name" value="P-loop containing nucleoside triphosphate hydrolases"/>
    <property type="match status" value="1"/>
</dbReference>
<dbReference type="AlphaFoldDB" id="A0A2M7XFQ7"/>
<sequence length="577" mass="65158">MFAEIYPLVRMPRRFGHFDYSIPANLSLQAGDLVEISFRNRIIRGVVKKTKATTTVKKTLPVVSILIKNLMNADDIARFETIARAVVQSPSTILHSALGQLRNRNNLVQSNVFKSQPFSVSKEIVKDIQKILKDTNEDVNEVFFQTSNEGAFALISVLRKKFKNQILIVAPREKLTTELIGLIDLGDSAQILHGHTKPRDREAIIKAWAQGTIKTLIGSRQVSTLPAKKIDAIIILESASDDYTHLERNPRVDPRRAVELLKTQHSAKLFYTSYVPSLETIYKKIPLFLCDLPKPIVINLEAQEENIGVPFLTDQLFKAIYTSLQNRKSVLLSFNRKGVANRLQCAKCDHIPTCGSCGSVPIVRTDDLACPNCGVEMWIPAKCPGCNSDRLKQRGIGNKRLKTEIQKQFPEVTVGIVDKSTNESNADIIIVTEFFFKNLLHTFPQKKFGVVAELSFDNALIGNDFRASEYATFKLFRLMTIAEQQNATCLIQTWVPEVVRSMLNIQKYLLSELSLREKYRLPPISILATITNKKDKLEDTGTVNQENLPELFNKPDEETIFIDTASYEPFRSTEKSE</sequence>
<evidence type="ECO:0000256" key="1">
    <source>
        <dbReference type="ARBA" id="ARBA00022741"/>
    </source>
</evidence>
<comment type="caution">
    <text evidence="5">The sequence shown here is derived from an EMBL/GenBank/DDBJ whole genome shotgun (WGS) entry which is preliminary data.</text>
</comment>
<dbReference type="InterPro" id="IPR027417">
    <property type="entry name" value="P-loop_NTPase"/>
</dbReference>
<protein>
    <recommendedName>
        <fullName evidence="4">Primosomal protein N' 3' DNA-binding domain-containing protein</fullName>
    </recommendedName>
</protein>
<dbReference type="EMBL" id="PFWT01000009">
    <property type="protein sequence ID" value="PJA46566.1"/>
    <property type="molecule type" value="Genomic_DNA"/>
</dbReference>
<dbReference type="Gene3D" id="3.40.1440.60">
    <property type="entry name" value="PriA, 3(prime) DNA-binding domain"/>
    <property type="match status" value="1"/>
</dbReference>
<dbReference type="GO" id="GO:0006302">
    <property type="term" value="P:double-strand break repair"/>
    <property type="evidence" value="ECO:0007669"/>
    <property type="project" value="TreeGrafter"/>
</dbReference>
<keyword evidence="2" id="KW-0067">ATP-binding</keyword>
<proteinExistence type="predicted"/>
<dbReference type="GO" id="GO:0043138">
    <property type="term" value="F:3'-5' DNA helicase activity"/>
    <property type="evidence" value="ECO:0007669"/>
    <property type="project" value="TreeGrafter"/>
</dbReference>
<evidence type="ECO:0000313" key="6">
    <source>
        <dbReference type="Proteomes" id="UP000231263"/>
    </source>
</evidence>
<gene>
    <name evidence="5" type="ORF">CO173_02250</name>
</gene>
<dbReference type="GO" id="GO:0003677">
    <property type="term" value="F:DNA binding"/>
    <property type="evidence" value="ECO:0007669"/>
    <property type="project" value="UniProtKB-KW"/>
</dbReference>
<dbReference type="Pfam" id="PF17764">
    <property type="entry name" value="PriA_3primeBD"/>
    <property type="match status" value="1"/>
</dbReference>
<feature type="domain" description="Primosomal protein N' 3' DNA-binding" evidence="4">
    <location>
        <begin position="15"/>
        <end position="98"/>
    </location>
</feature>
<dbReference type="PANTHER" id="PTHR30580:SF0">
    <property type="entry name" value="PRIMOSOMAL PROTEIN N"/>
    <property type="match status" value="1"/>
</dbReference>
<dbReference type="Proteomes" id="UP000231263">
    <property type="component" value="Unassembled WGS sequence"/>
</dbReference>
<keyword evidence="3" id="KW-0238">DNA-binding</keyword>
<evidence type="ECO:0000256" key="2">
    <source>
        <dbReference type="ARBA" id="ARBA00022840"/>
    </source>
</evidence>
<dbReference type="GO" id="GO:0006270">
    <property type="term" value="P:DNA replication initiation"/>
    <property type="evidence" value="ECO:0007669"/>
    <property type="project" value="TreeGrafter"/>
</dbReference>
<keyword evidence="1" id="KW-0547">Nucleotide-binding</keyword>
<evidence type="ECO:0000259" key="4">
    <source>
        <dbReference type="Pfam" id="PF17764"/>
    </source>
</evidence>
<dbReference type="PANTHER" id="PTHR30580">
    <property type="entry name" value="PRIMOSOMAL PROTEIN N"/>
    <property type="match status" value="1"/>
</dbReference>
<dbReference type="Gene3D" id="3.40.50.300">
    <property type="entry name" value="P-loop containing nucleotide triphosphate hydrolases"/>
    <property type="match status" value="1"/>
</dbReference>
<accession>A0A2M7XFQ7</accession>
<name>A0A2M7XFQ7_9BACT</name>
<dbReference type="InterPro" id="IPR041222">
    <property type="entry name" value="PriA_3primeBD"/>
</dbReference>
<dbReference type="GO" id="GO:0005524">
    <property type="term" value="F:ATP binding"/>
    <property type="evidence" value="ECO:0007669"/>
    <property type="project" value="UniProtKB-KW"/>
</dbReference>
<reference evidence="6" key="1">
    <citation type="submission" date="2017-09" db="EMBL/GenBank/DDBJ databases">
        <title>Depth-based differentiation of microbial function through sediment-hosted aquifers and enrichment of novel symbionts in the deep terrestrial subsurface.</title>
        <authorList>
            <person name="Probst A.J."/>
            <person name="Ladd B."/>
            <person name="Jarett J.K."/>
            <person name="Geller-Mcgrath D.E."/>
            <person name="Sieber C.M.K."/>
            <person name="Emerson J.B."/>
            <person name="Anantharaman K."/>
            <person name="Thomas B.C."/>
            <person name="Malmstrom R."/>
            <person name="Stieglmeier M."/>
            <person name="Klingl A."/>
            <person name="Woyke T."/>
            <person name="Ryan C.M."/>
            <person name="Banfield J.F."/>
        </authorList>
    </citation>
    <scope>NUCLEOTIDE SEQUENCE [LARGE SCALE GENOMIC DNA]</scope>
</reference>
<evidence type="ECO:0000256" key="3">
    <source>
        <dbReference type="ARBA" id="ARBA00023125"/>
    </source>
</evidence>
<dbReference type="GO" id="GO:0006310">
    <property type="term" value="P:DNA recombination"/>
    <property type="evidence" value="ECO:0007669"/>
    <property type="project" value="TreeGrafter"/>
</dbReference>
<dbReference type="InterPro" id="IPR042115">
    <property type="entry name" value="PriA_3primeBD_sf"/>
</dbReference>
<organism evidence="5 6">
    <name type="scientific">Candidatus Uhrbacteria bacterium CG_4_9_14_3_um_filter_41_35</name>
    <dbReference type="NCBI Taxonomy" id="1975034"/>
    <lineage>
        <taxon>Bacteria</taxon>
        <taxon>Candidatus Uhriibacteriota</taxon>
    </lineage>
</organism>
<evidence type="ECO:0000313" key="5">
    <source>
        <dbReference type="EMBL" id="PJA46566.1"/>
    </source>
</evidence>